<evidence type="ECO:0000313" key="2">
    <source>
        <dbReference type="Proteomes" id="UP000001064"/>
    </source>
</evidence>
<dbReference type="Proteomes" id="UP000001064">
    <property type="component" value="Unassembled WGS sequence"/>
</dbReference>
<sequence length="272" mass="31997">MVELYDSYGIKIYVDHNKTTIKGIDLQKKLAKFFLNKKVPYSLISIFDIANNFDIQKRIKDHCKRIPRYPYIEINGQLWGEGIAIEDSPQLNELISTLIKYGNEENENNKIVDAFISDKIEDIEEIEQKETLSVGYLDSGLNILEWISFGLVSNIWNPWSTPIEPVNDEADFECDTIRTNWYGRHQYRKYRFTPTEIYRIHNNLIRTTLHYRDIQQLILVDKKNIIIKILNIEDQYIQALEDDIIKMIDTITSRAYLVPDGESKWISNIVTN</sequence>
<dbReference type="FunCoup" id="F0ZB19">
    <property type="interactions" value="6"/>
</dbReference>
<dbReference type="RefSeq" id="XP_003284611.1">
    <property type="nucleotide sequence ID" value="XM_003284563.1"/>
</dbReference>
<dbReference type="OMA" id="IRTNWYG"/>
<gene>
    <name evidence="1" type="ORF">DICPUDRAFT_45609</name>
</gene>
<keyword evidence="2" id="KW-1185">Reference proteome</keyword>
<name>F0ZB19_DICPU</name>
<dbReference type="GeneID" id="10506413"/>
<dbReference type="OrthoDB" id="15922at2759"/>
<accession>F0ZB19</accession>
<dbReference type="eggNOG" id="ENOG502SXHU">
    <property type="taxonomic scope" value="Eukaryota"/>
</dbReference>
<dbReference type="VEuPathDB" id="AmoebaDB:DICPUDRAFT_45609"/>
<dbReference type="InParanoid" id="F0ZB19"/>
<protein>
    <recommendedName>
        <fullName evidence="3">Glutaredoxin domain-containing protein</fullName>
    </recommendedName>
</protein>
<proteinExistence type="predicted"/>
<dbReference type="EMBL" id="GL870968">
    <property type="protein sequence ID" value="EGC38817.1"/>
    <property type="molecule type" value="Genomic_DNA"/>
</dbReference>
<dbReference type="KEGG" id="dpp:DICPUDRAFT_45609"/>
<dbReference type="AlphaFoldDB" id="F0ZB19"/>
<reference evidence="2" key="1">
    <citation type="journal article" date="2011" name="Genome Biol.">
        <title>Comparative genomics of the social amoebae Dictyostelium discoideum and Dictyostelium purpureum.</title>
        <authorList>
            <consortium name="US DOE Joint Genome Institute (JGI-PGF)"/>
            <person name="Sucgang R."/>
            <person name="Kuo A."/>
            <person name="Tian X."/>
            <person name="Salerno W."/>
            <person name="Parikh A."/>
            <person name="Feasley C.L."/>
            <person name="Dalin E."/>
            <person name="Tu H."/>
            <person name="Huang E."/>
            <person name="Barry K."/>
            <person name="Lindquist E."/>
            <person name="Shapiro H."/>
            <person name="Bruce D."/>
            <person name="Schmutz J."/>
            <person name="Salamov A."/>
            <person name="Fey P."/>
            <person name="Gaudet P."/>
            <person name="Anjard C."/>
            <person name="Babu M.M."/>
            <person name="Basu S."/>
            <person name="Bushmanova Y."/>
            <person name="van der Wel H."/>
            <person name="Katoh-Kurasawa M."/>
            <person name="Dinh C."/>
            <person name="Coutinho P.M."/>
            <person name="Saito T."/>
            <person name="Elias M."/>
            <person name="Schaap P."/>
            <person name="Kay R.R."/>
            <person name="Henrissat B."/>
            <person name="Eichinger L."/>
            <person name="Rivero F."/>
            <person name="Putnam N.H."/>
            <person name="West C.M."/>
            <person name="Loomis W.F."/>
            <person name="Chisholm R.L."/>
            <person name="Shaulsky G."/>
            <person name="Strassmann J.E."/>
            <person name="Queller D.C."/>
            <person name="Kuspa A."/>
            <person name="Grigoriev I.V."/>
        </authorList>
    </citation>
    <scope>NUCLEOTIDE SEQUENCE [LARGE SCALE GENOMIC DNA]</scope>
    <source>
        <strain evidence="2">QSDP1</strain>
    </source>
</reference>
<organism evidence="1 2">
    <name type="scientific">Dictyostelium purpureum</name>
    <name type="common">Slime mold</name>
    <dbReference type="NCBI Taxonomy" id="5786"/>
    <lineage>
        <taxon>Eukaryota</taxon>
        <taxon>Amoebozoa</taxon>
        <taxon>Evosea</taxon>
        <taxon>Eumycetozoa</taxon>
        <taxon>Dictyostelia</taxon>
        <taxon>Dictyosteliales</taxon>
        <taxon>Dictyosteliaceae</taxon>
        <taxon>Dictyostelium</taxon>
    </lineage>
</organism>
<evidence type="ECO:0000313" key="1">
    <source>
        <dbReference type="EMBL" id="EGC38817.1"/>
    </source>
</evidence>
<evidence type="ECO:0008006" key="3">
    <source>
        <dbReference type="Google" id="ProtNLM"/>
    </source>
</evidence>